<dbReference type="EMBL" id="CASHTH010000860">
    <property type="protein sequence ID" value="CAI8008533.1"/>
    <property type="molecule type" value="Genomic_DNA"/>
</dbReference>
<sequence length="334" mass="35968">MSHAPNQQGTLAVVHPPAASHPIVRDLPRVTEMGYGGTYNAVPLADTATPLMFGKTGELPAEPVAWVNRYTPSSRVFFSSLGSAEHFEVPTFTQLLRNAIVWCLGEGDGGAAPGESAGVLPPPPRRPPHSATVLFTGAPLTGWRHWDPGRQPPGMRLDRRAESTAGGQRFDAGRWPAAGNVLTAVPGYGDIYSEARFGAHRLHLEFQLPQEPEWVPGTVRGTGGVFVAGRYEIELRGPAPESAPEYRCGALNGLKAPDVDAVGASGTWQELEVEYDGGRLSVWLNGSRIHHDVVVTEPTPRGFTELPEAWQGKGPLRLQADASPIRFANIWVSE</sequence>
<accession>A0AA35RBS2</accession>
<feature type="domain" description="ThuA-like" evidence="1">
    <location>
        <begin position="2"/>
        <end position="103"/>
    </location>
</feature>
<organism evidence="3 4">
    <name type="scientific">Geodia barretti</name>
    <name type="common">Barrett's horny sponge</name>
    <dbReference type="NCBI Taxonomy" id="519541"/>
    <lineage>
        <taxon>Eukaryota</taxon>
        <taxon>Metazoa</taxon>
        <taxon>Porifera</taxon>
        <taxon>Demospongiae</taxon>
        <taxon>Heteroscleromorpha</taxon>
        <taxon>Tetractinellida</taxon>
        <taxon>Astrophorina</taxon>
        <taxon>Geodiidae</taxon>
        <taxon>Geodia</taxon>
    </lineage>
</organism>
<reference evidence="3" key="1">
    <citation type="submission" date="2023-03" db="EMBL/GenBank/DDBJ databases">
        <authorList>
            <person name="Steffen K."/>
            <person name="Cardenas P."/>
        </authorList>
    </citation>
    <scope>NUCLEOTIDE SEQUENCE</scope>
</reference>
<protein>
    <recommendedName>
        <fullName evidence="5">3-keto-disaccharide hydrolase domain-containing protein</fullName>
    </recommendedName>
</protein>
<dbReference type="Gene3D" id="3.40.50.880">
    <property type="match status" value="1"/>
</dbReference>
<proteinExistence type="predicted"/>
<dbReference type="InterPro" id="IPR029010">
    <property type="entry name" value="ThuA-like"/>
</dbReference>
<dbReference type="AlphaFoldDB" id="A0AA35RBS2"/>
<feature type="domain" description="3-keto-alpha-glucoside-1,2-lyase/3-keto-2-hydroxy-glucal hydratase" evidence="2">
    <location>
        <begin position="131"/>
        <end position="332"/>
    </location>
</feature>
<name>A0AA35RBS2_GEOBA</name>
<dbReference type="Proteomes" id="UP001174909">
    <property type="component" value="Unassembled WGS sequence"/>
</dbReference>
<comment type="caution">
    <text evidence="3">The sequence shown here is derived from an EMBL/GenBank/DDBJ whole genome shotgun (WGS) entry which is preliminary data.</text>
</comment>
<dbReference type="InterPro" id="IPR010496">
    <property type="entry name" value="AL/BT2_dom"/>
</dbReference>
<evidence type="ECO:0000313" key="3">
    <source>
        <dbReference type="EMBL" id="CAI8008533.1"/>
    </source>
</evidence>
<dbReference type="Pfam" id="PF06439">
    <property type="entry name" value="3keto-disac_hyd"/>
    <property type="match status" value="1"/>
</dbReference>
<keyword evidence="4" id="KW-1185">Reference proteome</keyword>
<evidence type="ECO:0008006" key="5">
    <source>
        <dbReference type="Google" id="ProtNLM"/>
    </source>
</evidence>
<evidence type="ECO:0000313" key="4">
    <source>
        <dbReference type="Proteomes" id="UP001174909"/>
    </source>
</evidence>
<evidence type="ECO:0000259" key="1">
    <source>
        <dbReference type="Pfam" id="PF06283"/>
    </source>
</evidence>
<dbReference type="Pfam" id="PF06283">
    <property type="entry name" value="ThuA"/>
    <property type="match status" value="1"/>
</dbReference>
<dbReference type="Gene3D" id="2.60.120.560">
    <property type="entry name" value="Exo-inulinase, domain 1"/>
    <property type="match status" value="1"/>
</dbReference>
<dbReference type="SUPFAM" id="SSF52317">
    <property type="entry name" value="Class I glutamine amidotransferase-like"/>
    <property type="match status" value="1"/>
</dbReference>
<dbReference type="GO" id="GO:0016787">
    <property type="term" value="F:hydrolase activity"/>
    <property type="evidence" value="ECO:0007669"/>
    <property type="project" value="InterPro"/>
</dbReference>
<gene>
    <name evidence="3" type="ORF">GBAR_LOCUS5839</name>
</gene>
<dbReference type="InterPro" id="IPR029062">
    <property type="entry name" value="Class_I_gatase-like"/>
</dbReference>
<evidence type="ECO:0000259" key="2">
    <source>
        <dbReference type="Pfam" id="PF06439"/>
    </source>
</evidence>